<reference evidence="1 2" key="1">
    <citation type="submission" date="2019-03" db="EMBL/GenBank/DDBJ databases">
        <title>Draft genome sequences of novel Actinobacteria.</title>
        <authorList>
            <person name="Sahin N."/>
            <person name="Ay H."/>
            <person name="Saygin H."/>
        </authorList>
    </citation>
    <scope>NUCLEOTIDE SEQUENCE [LARGE SCALE GENOMIC DNA]</scope>
    <source>
        <strain evidence="1 2">6K102</strain>
    </source>
</reference>
<organism evidence="1 2">
    <name type="scientific">Nonomuraea mesophila</name>
    <dbReference type="NCBI Taxonomy" id="2530382"/>
    <lineage>
        <taxon>Bacteria</taxon>
        <taxon>Bacillati</taxon>
        <taxon>Actinomycetota</taxon>
        <taxon>Actinomycetes</taxon>
        <taxon>Streptosporangiales</taxon>
        <taxon>Streptosporangiaceae</taxon>
        <taxon>Nonomuraea</taxon>
    </lineage>
</organism>
<evidence type="ECO:0000313" key="2">
    <source>
        <dbReference type="Proteomes" id="UP000295136"/>
    </source>
</evidence>
<comment type="caution">
    <text evidence="1">The sequence shown here is derived from an EMBL/GenBank/DDBJ whole genome shotgun (WGS) entry which is preliminary data.</text>
</comment>
<keyword evidence="2" id="KW-1185">Reference proteome</keyword>
<dbReference type="EMBL" id="SMLD01000237">
    <property type="protein sequence ID" value="TDE26434.1"/>
    <property type="molecule type" value="Genomic_DNA"/>
</dbReference>
<accession>A0A4R5E6I8</accession>
<sequence>MIKRLNRPDYDRWASQVRHTGGCRQPIHLRGKVDHYDQATGKLLHRYTTRTEPDGVLRVPCKTRRATRCPACAETYRADTYHLIRAGLIGGKGVPETVTGHPTLFVTLTAPSFGAVHARREHGGKVQPCHARRNATTCPHGRGMSCTERHHKDDPRLGEPLCPDCYDYTGSVLFNALAPLLWKRFADSLRRHLAKLGGLLLKELRHHLTLSFAKVAEYQRRGVVHFHAVIRLDGPGGPTAPPPAWATTDTLTQAIQHAAKAVSATAPSHEGQPERVLRWGTQLDIRPITLHGDLTEQAVAGYIAKYATKAAECVGTLDRRINPLDDLEQYNLRDHARRLITTCLQLGTQPELADLRLTDWAHMLGFRGHFSTRSRHYSTTLGELRADREHHARDNDITTGRLPLFDEDTVLVISTWEYAGKGHSLGDALLAAALTETPLPTSQHDLGSRP</sequence>
<dbReference type="AlphaFoldDB" id="A0A4R5E6I8"/>
<dbReference type="Pfam" id="PF20199">
    <property type="entry name" value="RepSA"/>
    <property type="match status" value="1"/>
</dbReference>
<gene>
    <name evidence="1" type="ORF">E1295_44305</name>
</gene>
<name>A0A4R5E6I8_9ACTN</name>
<dbReference type="Proteomes" id="UP000295136">
    <property type="component" value="Unassembled WGS sequence"/>
</dbReference>
<dbReference type="InterPro" id="IPR046828">
    <property type="entry name" value="RepSA"/>
</dbReference>
<dbReference type="RefSeq" id="WP_132640799.1">
    <property type="nucleotide sequence ID" value="NZ_SMLD01000237.1"/>
</dbReference>
<protein>
    <submittedName>
        <fullName evidence="1">Replication initiation protein</fullName>
    </submittedName>
</protein>
<evidence type="ECO:0000313" key="1">
    <source>
        <dbReference type="EMBL" id="TDE26434.1"/>
    </source>
</evidence>
<proteinExistence type="predicted"/>